<accession>A0A543ARL8</accession>
<dbReference type="OrthoDB" id="9795864at2"/>
<dbReference type="InParanoid" id="A0A543ARL8"/>
<dbReference type="InterPro" id="IPR052939">
    <property type="entry name" value="23S_rRNA_MeTrnsfrase_RlmA"/>
</dbReference>
<dbReference type="AlphaFoldDB" id="A0A543ARL8"/>
<dbReference type="InterPro" id="IPR013216">
    <property type="entry name" value="Methyltransf_11"/>
</dbReference>
<keyword evidence="2" id="KW-0808">Transferase</keyword>
<dbReference type="Gene3D" id="3.40.50.150">
    <property type="entry name" value="Vaccinia Virus protein VP39"/>
    <property type="match status" value="1"/>
</dbReference>
<reference evidence="2 3" key="1">
    <citation type="submission" date="2019-06" db="EMBL/GenBank/DDBJ databases">
        <title>Sequencing the genomes of 1000 actinobacteria strains.</title>
        <authorList>
            <person name="Klenk H.-P."/>
        </authorList>
    </citation>
    <scope>NUCLEOTIDE SEQUENCE [LARGE SCALE GENOMIC DNA]</scope>
    <source>
        <strain evidence="2 3">DSM 45928</strain>
    </source>
</reference>
<sequence>MGFDELLIDAERALFKGWDFSLFGDRFTEQPTSWDYRSLIKAHLDDADRVLDMGTGGGEFLSSLFPLSAKVSATEGYAPNVPVARERLASLGVDVSQTHTEDNEDLPFPDGEFDLILNRHESFDAPELARVLAPSGTFITQQVGGTDLAEINDQLGAPPPVHIAWDLATAMARMTAEGFTVIDAREEHCEGAFADIGAVVLFLRIAPWHIDGFTVPKYRDRLRQLHERIEAEGSFPVRHHRFLLTCRAPD</sequence>
<proteinExistence type="predicted"/>
<dbReference type="GO" id="GO:0032259">
    <property type="term" value="P:methylation"/>
    <property type="evidence" value="ECO:0007669"/>
    <property type="project" value="UniProtKB-KW"/>
</dbReference>
<dbReference type="EMBL" id="VFOW01000001">
    <property type="protein sequence ID" value="TQL75227.1"/>
    <property type="molecule type" value="Genomic_DNA"/>
</dbReference>
<keyword evidence="2" id="KW-0489">Methyltransferase</keyword>
<evidence type="ECO:0000259" key="1">
    <source>
        <dbReference type="Pfam" id="PF08241"/>
    </source>
</evidence>
<evidence type="ECO:0000313" key="2">
    <source>
        <dbReference type="EMBL" id="TQL75227.1"/>
    </source>
</evidence>
<gene>
    <name evidence="2" type="ORF">FB566_0724</name>
</gene>
<dbReference type="PANTHER" id="PTHR43460:SF1">
    <property type="entry name" value="METHYLTRANSFERASE TYPE 11 DOMAIN-CONTAINING PROTEIN"/>
    <property type="match status" value="1"/>
</dbReference>
<dbReference type="SUPFAM" id="SSF53335">
    <property type="entry name" value="S-adenosyl-L-methionine-dependent methyltransferases"/>
    <property type="match status" value="1"/>
</dbReference>
<keyword evidence="3" id="KW-1185">Reference proteome</keyword>
<feature type="domain" description="Methyltransferase type 11" evidence="1">
    <location>
        <begin position="51"/>
        <end position="139"/>
    </location>
</feature>
<dbReference type="PANTHER" id="PTHR43460">
    <property type="entry name" value="METHYLTRANSFERASE"/>
    <property type="match status" value="1"/>
</dbReference>
<organism evidence="2 3">
    <name type="scientific">Stackebrandtia endophytica</name>
    <dbReference type="NCBI Taxonomy" id="1496996"/>
    <lineage>
        <taxon>Bacteria</taxon>
        <taxon>Bacillati</taxon>
        <taxon>Actinomycetota</taxon>
        <taxon>Actinomycetes</taxon>
        <taxon>Glycomycetales</taxon>
        <taxon>Glycomycetaceae</taxon>
        <taxon>Stackebrandtia</taxon>
    </lineage>
</organism>
<dbReference type="GO" id="GO:0008757">
    <property type="term" value="F:S-adenosylmethionine-dependent methyltransferase activity"/>
    <property type="evidence" value="ECO:0007669"/>
    <property type="project" value="InterPro"/>
</dbReference>
<dbReference type="Pfam" id="PF08241">
    <property type="entry name" value="Methyltransf_11"/>
    <property type="match status" value="1"/>
</dbReference>
<evidence type="ECO:0000313" key="3">
    <source>
        <dbReference type="Proteomes" id="UP000317043"/>
    </source>
</evidence>
<dbReference type="CDD" id="cd02440">
    <property type="entry name" value="AdoMet_MTases"/>
    <property type="match status" value="1"/>
</dbReference>
<comment type="caution">
    <text evidence="2">The sequence shown here is derived from an EMBL/GenBank/DDBJ whole genome shotgun (WGS) entry which is preliminary data.</text>
</comment>
<dbReference type="Proteomes" id="UP000317043">
    <property type="component" value="Unassembled WGS sequence"/>
</dbReference>
<dbReference type="RefSeq" id="WP_142034940.1">
    <property type="nucleotide sequence ID" value="NZ_JBHTGS010000001.1"/>
</dbReference>
<name>A0A543ARL8_9ACTN</name>
<dbReference type="InterPro" id="IPR029063">
    <property type="entry name" value="SAM-dependent_MTases_sf"/>
</dbReference>
<protein>
    <submittedName>
        <fullName evidence="2">Methyltransferase family protein</fullName>
    </submittedName>
</protein>